<dbReference type="Gene3D" id="1.10.357.10">
    <property type="entry name" value="Tetracycline Repressor, domain 2"/>
    <property type="match status" value="1"/>
</dbReference>
<evidence type="ECO:0000313" key="5">
    <source>
        <dbReference type="Proteomes" id="UP000440713"/>
    </source>
</evidence>
<dbReference type="Pfam" id="PF00440">
    <property type="entry name" value="TetR_N"/>
    <property type="match status" value="1"/>
</dbReference>
<evidence type="ECO:0000259" key="3">
    <source>
        <dbReference type="PROSITE" id="PS50977"/>
    </source>
</evidence>
<keyword evidence="1 2" id="KW-0238">DNA-binding</keyword>
<dbReference type="PANTHER" id="PTHR43479">
    <property type="entry name" value="ACREF/ENVCD OPERON REPRESSOR-RELATED"/>
    <property type="match status" value="1"/>
</dbReference>
<protein>
    <submittedName>
        <fullName evidence="4">TetR/AcrR family transcriptional regulator</fullName>
    </submittedName>
</protein>
<proteinExistence type="predicted"/>
<feature type="DNA-binding region" description="H-T-H motif" evidence="2">
    <location>
        <begin position="39"/>
        <end position="58"/>
    </location>
</feature>
<gene>
    <name evidence="4" type="ORF">FYJ71_04820</name>
</gene>
<comment type="caution">
    <text evidence="4">The sequence shown here is derived from an EMBL/GenBank/DDBJ whole genome shotgun (WGS) entry which is preliminary data.</text>
</comment>
<evidence type="ECO:0000313" key="4">
    <source>
        <dbReference type="EMBL" id="MST62298.1"/>
    </source>
</evidence>
<organism evidence="4 5">
    <name type="scientific">Peptostreptococcus porci</name>
    <dbReference type="NCBI Taxonomy" id="2652282"/>
    <lineage>
        <taxon>Bacteria</taxon>
        <taxon>Bacillati</taxon>
        <taxon>Bacillota</taxon>
        <taxon>Clostridia</taxon>
        <taxon>Peptostreptococcales</taxon>
        <taxon>Peptostreptococcaceae</taxon>
        <taxon>Peptostreptococcus</taxon>
    </lineage>
</organism>
<evidence type="ECO:0000256" key="1">
    <source>
        <dbReference type="ARBA" id="ARBA00023125"/>
    </source>
</evidence>
<sequence>MLGEFELTEKKKSICEIRKQEICQAAIVCFLEKGFHNTTMEDVISKTSLSKGGVYYYYKNTREMIFDIFMEGNKHRIDLIKSYVNENNLSLSDLEDEDIMAELMVDKILTDNPLMKIYAQFLVEANYDKVLFQTYQKIQEASKEELLRFFNNENKNKTSNEEFIFISYLLNTFILGVNILNARENFLLNKKVIKEMVKSAITHIKEEV</sequence>
<dbReference type="AlphaFoldDB" id="A0A6N7WZR8"/>
<reference evidence="4 5" key="1">
    <citation type="submission" date="2019-08" db="EMBL/GenBank/DDBJ databases">
        <title>In-depth cultivation of the pig gut microbiome towards novel bacterial diversity and tailored functional studies.</title>
        <authorList>
            <person name="Wylensek D."/>
            <person name="Hitch T.C.A."/>
            <person name="Clavel T."/>
        </authorList>
    </citation>
    <scope>NUCLEOTIDE SEQUENCE [LARGE SCALE GENOMIC DNA]</scope>
    <source>
        <strain evidence="4 5">WCA-SAB-591-4A-A</strain>
    </source>
</reference>
<accession>A0A6N7WZR8</accession>
<dbReference type="InterPro" id="IPR001647">
    <property type="entry name" value="HTH_TetR"/>
</dbReference>
<dbReference type="InterPro" id="IPR009057">
    <property type="entry name" value="Homeodomain-like_sf"/>
</dbReference>
<dbReference type="InterPro" id="IPR050624">
    <property type="entry name" value="HTH-type_Tx_Regulator"/>
</dbReference>
<dbReference type="PANTHER" id="PTHR43479:SF11">
    <property type="entry name" value="ACREF_ENVCD OPERON REPRESSOR-RELATED"/>
    <property type="match status" value="1"/>
</dbReference>
<feature type="domain" description="HTH tetR-type" evidence="3">
    <location>
        <begin position="16"/>
        <end position="76"/>
    </location>
</feature>
<keyword evidence="5" id="KW-1185">Reference proteome</keyword>
<dbReference type="SUPFAM" id="SSF46689">
    <property type="entry name" value="Homeodomain-like"/>
    <property type="match status" value="1"/>
</dbReference>
<dbReference type="GO" id="GO:0003677">
    <property type="term" value="F:DNA binding"/>
    <property type="evidence" value="ECO:0007669"/>
    <property type="project" value="UniProtKB-UniRule"/>
</dbReference>
<dbReference type="PROSITE" id="PS50977">
    <property type="entry name" value="HTH_TETR_2"/>
    <property type="match status" value="1"/>
</dbReference>
<evidence type="ECO:0000256" key="2">
    <source>
        <dbReference type="PROSITE-ProRule" id="PRU00335"/>
    </source>
</evidence>
<dbReference type="EMBL" id="VUNE01000002">
    <property type="protein sequence ID" value="MST62298.1"/>
    <property type="molecule type" value="Genomic_DNA"/>
</dbReference>
<name>A0A6N7WZR8_9FIRM</name>
<dbReference type="Proteomes" id="UP000440713">
    <property type="component" value="Unassembled WGS sequence"/>
</dbReference>